<dbReference type="AlphaFoldDB" id="A0AA97KTW4"/>
<dbReference type="SMART" id="SM00280">
    <property type="entry name" value="KAZAL"/>
    <property type="match status" value="1"/>
</dbReference>
<dbReference type="GeneID" id="129327023"/>
<dbReference type="PROSITE" id="PS51465">
    <property type="entry name" value="KAZAL_2"/>
    <property type="match status" value="1"/>
</dbReference>
<dbReference type="Proteomes" id="UP001190640">
    <property type="component" value="Chromosome 4"/>
</dbReference>
<dbReference type="SUPFAM" id="SSF100895">
    <property type="entry name" value="Kazal-type serine protease inhibitors"/>
    <property type="match status" value="1"/>
</dbReference>
<keyword evidence="3" id="KW-1015">Disulfide bond</keyword>
<dbReference type="Pfam" id="PF00050">
    <property type="entry name" value="Kazal_1"/>
    <property type="match status" value="1"/>
</dbReference>
<comment type="subcellular location">
    <subcellularLocation>
        <location evidence="1">Secreted</location>
    </subcellularLocation>
</comment>
<dbReference type="PANTHER" id="PTHR47499">
    <property type="entry name" value="SERINE PROTEASE INHIBITOR KAZAL-TYPE 7 SPINK7"/>
    <property type="match status" value="1"/>
</dbReference>
<accession>A0AA97KTW4</accession>
<organism evidence="6 7">
    <name type="scientific">Eublepharis macularius</name>
    <name type="common">Leopard gecko</name>
    <name type="synonym">Cyrtodactylus macularius</name>
    <dbReference type="NCBI Taxonomy" id="481883"/>
    <lineage>
        <taxon>Eukaryota</taxon>
        <taxon>Metazoa</taxon>
        <taxon>Chordata</taxon>
        <taxon>Craniata</taxon>
        <taxon>Vertebrata</taxon>
        <taxon>Euteleostomi</taxon>
        <taxon>Lepidosauria</taxon>
        <taxon>Squamata</taxon>
        <taxon>Bifurcata</taxon>
        <taxon>Gekkota</taxon>
        <taxon>Eublepharidae</taxon>
        <taxon>Eublepharinae</taxon>
        <taxon>Eublepharis</taxon>
    </lineage>
</organism>
<keyword evidence="6" id="KW-1185">Reference proteome</keyword>
<dbReference type="InterPro" id="IPR050159">
    <property type="entry name" value="Kazal-type_SerProtInhib"/>
</dbReference>
<evidence type="ECO:0000256" key="2">
    <source>
        <dbReference type="ARBA" id="ARBA00022525"/>
    </source>
</evidence>
<evidence type="ECO:0000256" key="1">
    <source>
        <dbReference type="ARBA" id="ARBA00004613"/>
    </source>
</evidence>
<feature type="signal peptide" evidence="4">
    <location>
        <begin position="1"/>
        <end position="21"/>
    </location>
</feature>
<evidence type="ECO:0000313" key="7">
    <source>
        <dbReference type="RefSeq" id="XP_054831380.1"/>
    </source>
</evidence>
<protein>
    <submittedName>
        <fullName evidence="7">Ovomucoid-like isoform X2</fullName>
    </submittedName>
</protein>
<dbReference type="FunFam" id="3.30.60.30:FF:000037">
    <property type="entry name" value="Ovomucoid"/>
    <property type="match status" value="1"/>
</dbReference>
<dbReference type="InterPro" id="IPR002350">
    <property type="entry name" value="Kazal_dom"/>
</dbReference>
<dbReference type="PANTHER" id="PTHR47499:SF1">
    <property type="entry name" value="SERINE PROTEASE INHIBITOR KAZAL-TYPE 7"/>
    <property type="match status" value="1"/>
</dbReference>
<reference evidence="7" key="1">
    <citation type="submission" date="2025-08" db="UniProtKB">
        <authorList>
            <consortium name="RefSeq"/>
        </authorList>
    </citation>
    <scope>IDENTIFICATION</scope>
    <source>
        <tissue evidence="7">Blood</tissue>
    </source>
</reference>
<proteinExistence type="predicted"/>
<dbReference type="CDD" id="cd00104">
    <property type="entry name" value="KAZAL_FS"/>
    <property type="match status" value="1"/>
</dbReference>
<name>A0AA97KTW4_EUBMA</name>
<keyword evidence="2" id="KW-0964">Secreted</keyword>
<dbReference type="GO" id="GO:0005576">
    <property type="term" value="C:extracellular region"/>
    <property type="evidence" value="ECO:0007669"/>
    <property type="project" value="UniProtKB-SubCell"/>
</dbReference>
<dbReference type="Gene3D" id="3.30.60.30">
    <property type="match status" value="1"/>
</dbReference>
<feature type="chain" id="PRO_5041661770" evidence="4">
    <location>
        <begin position="22"/>
        <end position="85"/>
    </location>
</feature>
<keyword evidence="4" id="KW-0732">Signal</keyword>
<feature type="domain" description="Kazal-like" evidence="5">
    <location>
        <begin position="23"/>
        <end position="79"/>
    </location>
</feature>
<evidence type="ECO:0000259" key="5">
    <source>
        <dbReference type="PROSITE" id="PS51465"/>
    </source>
</evidence>
<evidence type="ECO:0000256" key="4">
    <source>
        <dbReference type="SAM" id="SignalP"/>
    </source>
</evidence>
<sequence length="85" mass="9603">MKTAGFLLLNLTLCLFYSGIAIEARSVDCRGYPRNVCTLEHRPHCGTDGITYSNACFFCNAYVHQRGRLRLKHKGACRYLSDAQD</sequence>
<dbReference type="PROSITE" id="PS00282">
    <property type="entry name" value="KAZAL_1"/>
    <property type="match status" value="1"/>
</dbReference>
<evidence type="ECO:0000313" key="6">
    <source>
        <dbReference type="Proteomes" id="UP001190640"/>
    </source>
</evidence>
<gene>
    <name evidence="7" type="primary">LOC129327023</name>
</gene>
<dbReference type="InterPro" id="IPR036058">
    <property type="entry name" value="Kazal_dom_sf"/>
</dbReference>
<dbReference type="RefSeq" id="XP_054831380.1">
    <property type="nucleotide sequence ID" value="XM_054975405.1"/>
</dbReference>
<evidence type="ECO:0000256" key="3">
    <source>
        <dbReference type="ARBA" id="ARBA00023157"/>
    </source>
</evidence>